<dbReference type="EMBL" id="OX458333">
    <property type="protein sequence ID" value="CAI8918963.1"/>
    <property type="molecule type" value="Genomic_DNA"/>
</dbReference>
<feature type="transmembrane region" description="Helical" evidence="2">
    <location>
        <begin position="455"/>
        <end position="476"/>
    </location>
</feature>
<protein>
    <submittedName>
        <fullName evidence="4">Phage tail tape measure protein</fullName>
    </submittedName>
</protein>
<dbReference type="PANTHER" id="PTHR37813">
    <property type="entry name" value="FELS-2 PROPHAGE PROTEIN"/>
    <property type="match status" value="1"/>
</dbReference>
<feature type="transmembrane region" description="Helical" evidence="2">
    <location>
        <begin position="427"/>
        <end position="449"/>
    </location>
</feature>
<keyword evidence="5" id="KW-1185">Reference proteome</keyword>
<keyword evidence="2" id="KW-0812">Transmembrane</keyword>
<evidence type="ECO:0000256" key="2">
    <source>
        <dbReference type="SAM" id="Phobius"/>
    </source>
</evidence>
<name>A0ABM9I673_9GAMM</name>
<reference evidence="4 5" key="1">
    <citation type="submission" date="2023-03" db="EMBL/GenBank/DDBJ databases">
        <authorList>
            <person name="Pearce D."/>
        </authorList>
    </citation>
    <scope>NUCLEOTIDE SEQUENCE [LARGE SCALE GENOMIC DNA]</scope>
    <source>
        <strain evidence="4">Msz</strain>
    </source>
</reference>
<dbReference type="NCBIfam" id="TIGR01760">
    <property type="entry name" value="tape_meas_TP901"/>
    <property type="match status" value="1"/>
</dbReference>
<dbReference type="InterPro" id="IPR010090">
    <property type="entry name" value="Phage_tape_meas"/>
</dbReference>
<gene>
    <name evidence="4" type="ORF">MSZNOR_3801</name>
</gene>
<organism evidence="4 5">
    <name type="scientific">Methylocaldum szegediense</name>
    <dbReference type="NCBI Taxonomy" id="73780"/>
    <lineage>
        <taxon>Bacteria</taxon>
        <taxon>Pseudomonadati</taxon>
        <taxon>Pseudomonadota</taxon>
        <taxon>Gammaproteobacteria</taxon>
        <taxon>Methylococcales</taxon>
        <taxon>Methylococcaceae</taxon>
        <taxon>Methylocaldum</taxon>
    </lineage>
</organism>
<proteinExistence type="predicted"/>
<dbReference type="Proteomes" id="UP001162030">
    <property type="component" value="Chromosome"/>
</dbReference>
<dbReference type="Pfam" id="PF10145">
    <property type="entry name" value="PhageMin_Tail"/>
    <property type="match status" value="1"/>
</dbReference>
<evidence type="ECO:0000259" key="3">
    <source>
        <dbReference type="Pfam" id="PF10145"/>
    </source>
</evidence>
<evidence type="ECO:0000313" key="4">
    <source>
        <dbReference type="EMBL" id="CAI8918963.1"/>
    </source>
</evidence>
<feature type="domain" description="Phage tail tape measure protein" evidence="3">
    <location>
        <begin position="87"/>
        <end position="284"/>
    </location>
</feature>
<dbReference type="PANTHER" id="PTHR37813:SF1">
    <property type="entry name" value="FELS-2 PROPHAGE PROTEIN"/>
    <property type="match status" value="1"/>
</dbReference>
<accession>A0ABM9I673</accession>
<keyword evidence="2" id="KW-1133">Transmembrane helix</keyword>
<evidence type="ECO:0000256" key="1">
    <source>
        <dbReference type="ARBA" id="ARBA00022612"/>
    </source>
</evidence>
<keyword evidence="1" id="KW-1188">Viral release from host cell</keyword>
<keyword evidence="2" id="KW-0472">Membrane</keyword>
<sequence>MNNRLTFIVSLLNRVSGPANQISQSLDRMTRQAEAGFQRIGYGVAGLVGAGYSVANLVGPARAMNNALSTVQALGGDMQTLTQLDKLAKSFSVEFGDSAADFVKSAAAIKSGIDDLTGDEIARFTYVGNLLAKSAESDAATITKVMTSMYNVFKQQADAMGRAEWVALMAAQVTRAAKIFRTDGQQMAEAFEGLAATATNVNRPMHEQVAVLGKLQGVFKGAEAATKYVSFLQGVGKAQEKLGLKFTDSQGKMLSVVEILERIRGKFGETFTVADADLLKKAFGRKEAVSFIQTLMVDLEGLKANIDEISQVRGLQDLTQMAQILADPFDRVTRGVEALRIAVGQKMIDAMMPTLNKIVEIEKRMIGWTDRFPKLTALIGKGTLAVFGLIAAISALSIAVGVSKFLMIGWQAAFGVLKFAILNMLPALGKFVAVVLFDAVPAIVSFTLALLANPITWIVIGIAALVAVIAAAVIYWDQWTSAVIEWASALGESSGLFALVDNLIEYWNKLPVWWDETVNWLIAKFDQISDWWTRFTSWLSSLNPFAGISAAIDGVLGKIAQIPGVGSLVRAIVPSAPSPVIVPSAPSPVPPPAALSASMWANVPAGGIANKISSKGGGFQFRDLHVNNYGQPMSGQQLVNELAFAAG</sequence>
<evidence type="ECO:0000313" key="5">
    <source>
        <dbReference type="Proteomes" id="UP001162030"/>
    </source>
</evidence>
<feature type="transmembrane region" description="Helical" evidence="2">
    <location>
        <begin position="384"/>
        <end position="406"/>
    </location>
</feature>